<dbReference type="GO" id="GO:0008298">
    <property type="term" value="P:intracellular mRNA localization"/>
    <property type="evidence" value="ECO:0007669"/>
    <property type="project" value="EnsemblFungi"/>
</dbReference>
<organism evidence="8 9">
    <name type="scientific">Vittaforma corneae (strain ATCC 50505)</name>
    <name type="common">Microsporidian parasite</name>
    <name type="synonym">Nosema corneum</name>
    <dbReference type="NCBI Taxonomy" id="993615"/>
    <lineage>
        <taxon>Eukaryota</taxon>
        <taxon>Fungi</taxon>
        <taxon>Fungi incertae sedis</taxon>
        <taxon>Microsporidia</taxon>
        <taxon>Nosematidae</taxon>
        <taxon>Vittaforma</taxon>
    </lineage>
</organism>
<dbReference type="AlphaFoldDB" id="L2GNE3"/>
<keyword evidence="4 6" id="KW-0804">Transcription</keyword>
<evidence type="ECO:0000256" key="1">
    <source>
        <dbReference type="ARBA" id="ARBA00004123"/>
    </source>
</evidence>
<evidence type="ECO:0000313" key="9">
    <source>
        <dbReference type="Proteomes" id="UP000011082"/>
    </source>
</evidence>
<dbReference type="STRING" id="993615.L2GNE3"/>
<dbReference type="GO" id="GO:0031934">
    <property type="term" value="C:mating-type region heterochromatin"/>
    <property type="evidence" value="ECO:0007669"/>
    <property type="project" value="EnsemblFungi"/>
</dbReference>
<dbReference type="GO" id="GO:0006370">
    <property type="term" value="P:7-methylguanosine mRNA capping"/>
    <property type="evidence" value="ECO:0007669"/>
    <property type="project" value="EnsemblFungi"/>
</dbReference>
<dbReference type="RefSeq" id="XP_007604635.1">
    <property type="nucleotide sequence ID" value="XM_007604573.1"/>
</dbReference>
<dbReference type="InterPro" id="IPR038510">
    <property type="entry name" value="Spt4_sf"/>
</dbReference>
<dbReference type="GO" id="GO:0000993">
    <property type="term" value="F:RNA polymerase II complex binding"/>
    <property type="evidence" value="ECO:0007669"/>
    <property type="project" value="EnsemblFungi"/>
</dbReference>
<dbReference type="GO" id="GO:0140673">
    <property type="term" value="P:transcription elongation-coupled chromatin remodeling"/>
    <property type="evidence" value="ECO:0007669"/>
    <property type="project" value="InterPro"/>
</dbReference>
<dbReference type="InterPro" id="IPR009287">
    <property type="entry name" value="Spt4"/>
</dbReference>
<dbReference type="InterPro" id="IPR022800">
    <property type="entry name" value="Spt4/RpoE2_Znf"/>
</dbReference>
<dbReference type="Gene3D" id="3.30.40.210">
    <property type="match status" value="1"/>
</dbReference>
<dbReference type="VEuPathDB" id="MicrosporidiaDB:VICG_01189"/>
<dbReference type="GO" id="GO:0032968">
    <property type="term" value="P:positive regulation of transcription elongation by RNA polymerase II"/>
    <property type="evidence" value="ECO:0007669"/>
    <property type="project" value="EnsemblFungi"/>
</dbReference>
<protein>
    <recommendedName>
        <fullName evidence="3 6">Transcription elongation factor SPT4</fullName>
    </recommendedName>
</protein>
<dbReference type="SUPFAM" id="SSF63393">
    <property type="entry name" value="RNA polymerase subunits"/>
    <property type="match status" value="1"/>
</dbReference>
<evidence type="ECO:0000256" key="3">
    <source>
        <dbReference type="ARBA" id="ARBA00020182"/>
    </source>
</evidence>
<evidence type="ECO:0000256" key="2">
    <source>
        <dbReference type="ARBA" id="ARBA00010464"/>
    </source>
</evidence>
<dbReference type="GO" id="GO:0000182">
    <property type="term" value="F:rDNA binding"/>
    <property type="evidence" value="ECO:0007669"/>
    <property type="project" value="EnsemblFungi"/>
</dbReference>
<dbReference type="GO" id="GO:0031507">
    <property type="term" value="P:heterochromatin formation"/>
    <property type="evidence" value="ECO:0007669"/>
    <property type="project" value="EnsemblFungi"/>
</dbReference>
<evidence type="ECO:0000313" key="8">
    <source>
        <dbReference type="EMBL" id="ELA41837.1"/>
    </source>
</evidence>
<reference evidence="9" key="1">
    <citation type="submission" date="2011-05" db="EMBL/GenBank/DDBJ databases">
        <title>The genome sequence of Vittaforma corneae strain ATCC 50505.</title>
        <authorList>
            <consortium name="The Broad Institute Genome Sequencing Platform"/>
            <person name="Cuomo C."/>
            <person name="Didier E."/>
            <person name="Bowers L."/>
            <person name="Young S.K."/>
            <person name="Zeng Q."/>
            <person name="Gargeya S."/>
            <person name="Fitzgerald M."/>
            <person name="Haas B."/>
            <person name="Abouelleil A."/>
            <person name="Alvarado L."/>
            <person name="Arachchi H.M."/>
            <person name="Berlin A."/>
            <person name="Chapman S.B."/>
            <person name="Gearin G."/>
            <person name="Goldberg J."/>
            <person name="Griggs A."/>
            <person name="Gujja S."/>
            <person name="Hansen M."/>
            <person name="Heiman D."/>
            <person name="Howarth C."/>
            <person name="Larimer J."/>
            <person name="Lui A."/>
            <person name="MacDonald P.J.P."/>
            <person name="McCowen C."/>
            <person name="Montmayeur A."/>
            <person name="Murphy C."/>
            <person name="Neiman D."/>
            <person name="Pearson M."/>
            <person name="Priest M."/>
            <person name="Roberts A."/>
            <person name="Saif S."/>
            <person name="Shea T."/>
            <person name="Sisk P."/>
            <person name="Stolte C."/>
            <person name="Sykes S."/>
            <person name="Wortman J."/>
            <person name="Nusbaum C."/>
            <person name="Birren B."/>
        </authorList>
    </citation>
    <scope>NUCLEOTIDE SEQUENCE [LARGE SCALE GENOMIC DNA]</scope>
    <source>
        <strain evidence="9">ATCC 50505</strain>
    </source>
</reference>
<dbReference type="GO" id="GO:0010507">
    <property type="term" value="P:negative regulation of autophagy"/>
    <property type="evidence" value="ECO:0007669"/>
    <property type="project" value="EnsemblFungi"/>
</dbReference>
<dbReference type="Pfam" id="PF06093">
    <property type="entry name" value="Spt4"/>
    <property type="match status" value="1"/>
</dbReference>
<evidence type="ECO:0000256" key="5">
    <source>
        <dbReference type="ARBA" id="ARBA00023242"/>
    </source>
</evidence>
<dbReference type="PANTHER" id="PTHR12882">
    <property type="entry name" value="SUPPRESSOR OF TY 4"/>
    <property type="match status" value="1"/>
</dbReference>
<keyword evidence="5 6" id="KW-0539">Nucleus</keyword>
<dbReference type="OMA" id="FDGMIAV"/>
<dbReference type="PANTHER" id="PTHR12882:SF1">
    <property type="entry name" value="TRANSCRIPTION ELONGATION FACTOR SPT4"/>
    <property type="match status" value="1"/>
</dbReference>
<dbReference type="InParanoid" id="L2GNE3"/>
<dbReference type="FunCoup" id="L2GNE3">
    <property type="interactions" value="84"/>
</dbReference>
<evidence type="ECO:0000256" key="4">
    <source>
        <dbReference type="ARBA" id="ARBA00023163"/>
    </source>
</evidence>
<proteinExistence type="inferred from homology"/>
<dbReference type="PIRSF" id="PIRSF025023">
    <property type="entry name" value="Spt4"/>
    <property type="match status" value="1"/>
</dbReference>
<dbReference type="GeneID" id="19881900"/>
<accession>L2GNE3</accession>
<dbReference type="GO" id="GO:0032044">
    <property type="term" value="C:DSIF complex"/>
    <property type="evidence" value="ECO:0007669"/>
    <property type="project" value="EnsemblFungi"/>
</dbReference>
<dbReference type="HOGENOM" id="CLU_138052_2_0_1"/>
<dbReference type="GO" id="GO:2001208">
    <property type="term" value="P:negative regulation of transcription elongation by RNA polymerase I"/>
    <property type="evidence" value="ECO:0007669"/>
    <property type="project" value="EnsemblFungi"/>
</dbReference>
<dbReference type="OrthoDB" id="248751at2759"/>
<name>L2GNE3_VITCO</name>
<dbReference type="GO" id="GO:0033553">
    <property type="term" value="C:rDNA heterochromatin"/>
    <property type="evidence" value="ECO:0007669"/>
    <property type="project" value="EnsemblFungi"/>
</dbReference>
<dbReference type="GO" id="GO:2000232">
    <property type="term" value="P:regulation of rRNA processing"/>
    <property type="evidence" value="ECO:0007669"/>
    <property type="project" value="EnsemblFungi"/>
</dbReference>
<evidence type="ECO:0000256" key="6">
    <source>
        <dbReference type="PIRNR" id="PIRNR025023"/>
    </source>
</evidence>
<dbReference type="InterPro" id="IPR029040">
    <property type="entry name" value="RPABC4/Spt4"/>
</dbReference>
<dbReference type="SMART" id="SM01389">
    <property type="entry name" value="Spt4"/>
    <property type="match status" value="1"/>
</dbReference>
<feature type="domain" description="Spt4/RpoE2 zinc finger" evidence="7">
    <location>
        <begin position="16"/>
        <end position="91"/>
    </location>
</feature>
<dbReference type="EMBL" id="JH370138">
    <property type="protein sequence ID" value="ELA41837.1"/>
    <property type="molecule type" value="Genomic_DNA"/>
</dbReference>
<dbReference type="GO" id="GO:0003727">
    <property type="term" value="F:single-stranded RNA binding"/>
    <property type="evidence" value="ECO:0007669"/>
    <property type="project" value="EnsemblFungi"/>
</dbReference>
<dbReference type="GO" id="GO:2001209">
    <property type="term" value="P:positive regulation of transcription elongation by RNA polymerase I"/>
    <property type="evidence" value="ECO:0007669"/>
    <property type="project" value="EnsemblFungi"/>
</dbReference>
<dbReference type="Proteomes" id="UP000011082">
    <property type="component" value="Unassembled WGS sequence"/>
</dbReference>
<comment type="similarity">
    <text evidence="2 6">Belongs to the SPT4 family.</text>
</comment>
<evidence type="ECO:0000259" key="7">
    <source>
        <dbReference type="SMART" id="SM01389"/>
    </source>
</evidence>
<dbReference type="GO" id="GO:0090262">
    <property type="term" value="P:regulation of transcription-coupled nucleotide-excision repair"/>
    <property type="evidence" value="ECO:0007669"/>
    <property type="project" value="EnsemblFungi"/>
</dbReference>
<dbReference type="GO" id="GO:0044877">
    <property type="term" value="F:protein-containing complex binding"/>
    <property type="evidence" value="ECO:0007669"/>
    <property type="project" value="EnsemblFungi"/>
</dbReference>
<keyword evidence="9" id="KW-1185">Reference proteome</keyword>
<dbReference type="GO" id="GO:0000776">
    <property type="term" value="C:kinetochore"/>
    <property type="evidence" value="ECO:0007669"/>
    <property type="project" value="EnsemblFungi"/>
</dbReference>
<dbReference type="GO" id="GO:0008270">
    <property type="term" value="F:zinc ion binding"/>
    <property type="evidence" value="ECO:0007669"/>
    <property type="project" value="InterPro"/>
</dbReference>
<dbReference type="CDD" id="cd07973">
    <property type="entry name" value="Spt4"/>
    <property type="match status" value="1"/>
</dbReference>
<comment type="function">
    <text evidence="6">The SPT4-SPT5 complex mediates both activation and inhibition of transcription elongation, and plays a role in pre-mRNA processing. This complex seems to be important for the stability of the RNA polymerase II elongation machinery on the chromatin template but not for the inherent ability of this machinery to translocate down the gene.</text>
</comment>
<sequence length="119" mass="13645">MTHQIATDSSLTGKKTRACLNCSLIQTVQEFREQGCPNCPFLNVNKNRNIGYTTSPSFKGMIFLKDPRSSWVAKWQRVNQYRPGVYAMTVEGVLSDKFIDDIERDGRVYVNRSNSFELE</sequence>
<gene>
    <name evidence="8" type="ORF">VICG_01189</name>
</gene>
<comment type="subcellular location">
    <subcellularLocation>
        <location evidence="1 6">Nucleus</location>
    </subcellularLocation>
</comment>